<dbReference type="Gene3D" id="1.20.1250.20">
    <property type="entry name" value="MFS general substrate transporter like domains"/>
    <property type="match status" value="2"/>
</dbReference>
<dbReference type="PROSITE" id="PS50850">
    <property type="entry name" value="MFS"/>
    <property type="match status" value="1"/>
</dbReference>
<feature type="transmembrane region" description="Helical" evidence="6">
    <location>
        <begin position="80"/>
        <end position="100"/>
    </location>
</feature>
<comment type="subcellular location">
    <subcellularLocation>
        <location evidence="1">Membrane</location>
        <topology evidence="1">Multi-pass membrane protein</topology>
    </subcellularLocation>
</comment>
<proteinExistence type="inferred from homology"/>
<dbReference type="GO" id="GO:0005351">
    <property type="term" value="F:carbohydrate:proton symporter activity"/>
    <property type="evidence" value="ECO:0007669"/>
    <property type="project" value="TreeGrafter"/>
</dbReference>
<sequence length="185" mass="19678">MNGPVQAGGVIGAMLLPTVADKWVRKWACAVSAALEILSGAIMAASVNVGVFIAFRFVAGAAVFMILAAVPILMNEIVPVHIRGAPVDVHGVMLVLGYIIQGSPTAFETIRWKLYLCFIVPGTIGAVVVWFWFPETNGLPLEEVAALFGDADEVAIYQRDIKVDFATHIIVEHHAGDPRGGGEVA</sequence>
<evidence type="ECO:0000256" key="4">
    <source>
        <dbReference type="ARBA" id="ARBA00022989"/>
    </source>
</evidence>
<comment type="similarity">
    <text evidence="2">Belongs to the major facilitator superfamily. Sugar transporter (TC 2.A.1.1) family.</text>
</comment>
<feature type="transmembrane region" description="Helical" evidence="6">
    <location>
        <begin position="53"/>
        <end position="74"/>
    </location>
</feature>
<dbReference type="InterPro" id="IPR020846">
    <property type="entry name" value="MFS_dom"/>
</dbReference>
<dbReference type="Pfam" id="PF00083">
    <property type="entry name" value="Sugar_tr"/>
    <property type="match status" value="1"/>
</dbReference>
<evidence type="ECO:0000256" key="1">
    <source>
        <dbReference type="ARBA" id="ARBA00004141"/>
    </source>
</evidence>
<dbReference type="PANTHER" id="PTHR48022:SF30">
    <property type="entry name" value="MAJOR FACILITATOR SUPERFAMILY (MFS) PROFILE DOMAIN-CONTAINING PROTEIN"/>
    <property type="match status" value="1"/>
</dbReference>
<keyword evidence="3 6" id="KW-0812">Transmembrane</keyword>
<evidence type="ECO:0000256" key="5">
    <source>
        <dbReference type="ARBA" id="ARBA00023136"/>
    </source>
</evidence>
<keyword evidence="5 6" id="KW-0472">Membrane</keyword>
<dbReference type="PANTHER" id="PTHR48022">
    <property type="entry name" value="PLASTIDIC GLUCOSE TRANSPORTER 4"/>
    <property type="match status" value="1"/>
</dbReference>
<keyword evidence="4 6" id="KW-1133">Transmembrane helix</keyword>
<gene>
    <name evidence="8" type="ORF">G647_02689</name>
</gene>
<dbReference type="Proteomes" id="UP000030678">
    <property type="component" value="Unassembled WGS sequence"/>
</dbReference>
<accession>V9DJ13</accession>
<dbReference type="HOGENOM" id="CLU_1461154_0_0_1"/>
<evidence type="ECO:0000259" key="7">
    <source>
        <dbReference type="PROSITE" id="PS50850"/>
    </source>
</evidence>
<dbReference type="EMBL" id="KB822703">
    <property type="protein sequence ID" value="ETI25912.1"/>
    <property type="molecule type" value="Genomic_DNA"/>
</dbReference>
<dbReference type="InterPro" id="IPR050360">
    <property type="entry name" value="MFS_Sugar_Transporters"/>
</dbReference>
<evidence type="ECO:0000313" key="8">
    <source>
        <dbReference type="EMBL" id="ETI25912.1"/>
    </source>
</evidence>
<dbReference type="AlphaFoldDB" id="V9DJ13"/>
<organism evidence="8 9">
    <name type="scientific">Cladophialophora carrionii CBS 160.54</name>
    <dbReference type="NCBI Taxonomy" id="1279043"/>
    <lineage>
        <taxon>Eukaryota</taxon>
        <taxon>Fungi</taxon>
        <taxon>Dikarya</taxon>
        <taxon>Ascomycota</taxon>
        <taxon>Pezizomycotina</taxon>
        <taxon>Eurotiomycetes</taxon>
        <taxon>Chaetothyriomycetidae</taxon>
        <taxon>Chaetothyriales</taxon>
        <taxon>Herpotrichiellaceae</taxon>
        <taxon>Cladophialophora</taxon>
    </lineage>
</organism>
<dbReference type="InterPro" id="IPR005828">
    <property type="entry name" value="MFS_sugar_transport-like"/>
</dbReference>
<evidence type="ECO:0000313" key="9">
    <source>
        <dbReference type="Proteomes" id="UP000030678"/>
    </source>
</evidence>
<reference evidence="8 9" key="1">
    <citation type="submission" date="2013-03" db="EMBL/GenBank/DDBJ databases">
        <title>The Genome Sequence of Cladophialophora carrionii CBS 160.54.</title>
        <authorList>
            <consortium name="The Broad Institute Genomics Platform"/>
            <person name="Cuomo C."/>
            <person name="de Hoog S."/>
            <person name="Gorbushina A."/>
            <person name="Walker B."/>
            <person name="Young S.K."/>
            <person name="Zeng Q."/>
            <person name="Gargeya S."/>
            <person name="Fitzgerald M."/>
            <person name="Haas B."/>
            <person name="Abouelleil A."/>
            <person name="Allen A.W."/>
            <person name="Alvarado L."/>
            <person name="Arachchi H.M."/>
            <person name="Berlin A.M."/>
            <person name="Chapman S.B."/>
            <person name="Gainer-Dewar J."/>
            <person name="Goldberg J."/>
            <person name="Griggs A."/>
            <person name="Gujja S."/>
            <person name="Hansen M."/>
            <person name="Howarth C."/>
            <person name="Imamovic A."/>
            <person name="Ireland A."/>
            <person name="Larimer J."/>
            <person name="McCowan C."/>
            <person name="Murphy C."/>
            <person name="Pearson M."/>
            <person name="Poon T.W."/>
            <person name="Priest M."/>
            <person name="Roberts A."/>
            <person name="Saif S."/>
            <person name="Shea T."/>
            <person name="Sisk P."/>
            <person name="Sykes S."/>
            <person name="Wortman J."/>
            <person name="Nusbaum C."/>
            <person name="Birren B."/>
        </authorList>
    </citation>
    <scope>NUCLEOTIDE SEQUENCE [LARGE SCALE GENOMIC DNA]</scope>
    <source>
        <strain evidence="8 9">CBS 160.54</strain>
    </source>
</reference>
<dbReference type="InterPro" id="IPR036259">
    <property type="entry name" value="MFS_trans_sf"/>
</dbReference>
<feature type="domain" description="Major facilitator superfamily (MFS) profile" evidence="7">
    <location>
        <begin position="1"/>
        <end position="185"/>
    </location>
</feature>
<dbReference type="VEuPathDB" id="FungiDB:G647_02689"/>
<name>V9DJ13_9EURO</name>
<dbReference type="SUPFAM" id="SSF103473">
    <property type="entry name" value="MFS general substrate transporter"/>
    <property type="match status" value="1"/>
</dbReference>
<evidence type="ECO:0000256" key="6">
    <source>
        <dbReference type="SAM" id="Phobius"/>
    </source>
</evidence>
<dbReference type="GeneID" id="19981182"/>
<feature type="transmembrane region" description="Helical" evidence="6">
    <location>
        <begin position="112"/>
        <end position="133"/>
    </location>
</feature>
<dbReference type="RefSeq" id="XP_008725257.1">
    <property type="nucleotide sequence ID" value="XM_008727035.1"/>
</dbReference>
<evidence type="ECO:0000256" key="2">
    <source>
        <dbReference type="ARBA" id="ARBA00010992"/>
    </source>
</evidence>
<protein>
    <recommendedName>
        <fullName evidence="7">Major facilitator superfamily (MFS) profile domain-containing protein</fullName>
    </recommendedName>
</protein>
<dbReference type="GO" id="GO:0016020">
    <property type="term" value="C:membrane"/>
    <property type="evidence" value="ECO:0007669"/>
    <property type="project" value="UniProtKB-SubCell"/>
</dbReference>
<feature type="transmembrane region" description="Helical" evidence="6">
    <location>
        <begin position="24"/>
        <end position="46"/>
    </location>
</feature>
<evidence type="ECO:0000256" key="3">
    <source>
        <dbReference type="ARBA" id="ARBA00022692"/>
    </source>
</evidence>